<sequence>MNSQFLLWVLLLMLYLLFLDLKAIPKLGKSMKRMYFSLLFLTGLLYISIIFGIKPPMPTQYFINNVSTWVFSLIHAK</sequence>
<evidence type="ECO:0000313" key="2">
    <source>
        <dbReference type="EMBL" id="CAG7653444.1"/>
    </source>
</evidence>
<organism evidence="2 3">
    <name type="scientific">Paenibacillus allorhizosphaerae</name>
    <dbReference type="NCBI Taxonomy" id="2849866"/>
    <lineage>
        <taxon>Bacteria</taxon>
        <taxon>Bacillati</taxon>
        <taxon>Bacillota</taxon>
        <taxon>Bacilli</taxon>
        <taxon>Bacillales</taxon>
        <taxon>Paenibacillaceae</taxon>
        <taxon>Paenibacillus</taxon>
    </lineage>
</organism>
<keyword evidence="1" id="KW-0812">Transmembrane</keyword>
<protein>
    <submittedName>
        <fullName evidence="2">Uncharacterized protein</fullName>
    </submittedName>
</protein>
<dbReference type="EMBL" id="CAJVCE010000020">
    <property type="protein sequence ID" value="CAG7653444.1"/>
    <property type="molecule type" value="Genomic_DNA"/>
</dbReference>
<feature type="transmembrane region" description="Helical" evidence="1">
    <location>
        <begin position="35"/>
        <end position="53"/>
    </location>
</feature>
<keyword evidence="1" id="KW-1133">Transmembrane helix</keyword>
<keyword evidence="1" id="KW-0472">Membrane</keyword>
<accession>A0ABM8VPY5</accession>
<name>A0ABM8VPY5_9BACL</name>
<dbReference type="RefSeq" id="WP_218101702.1">
    <property type="nucleotide sequence ID" value="NZ_CAJVCE010000020.1"/>
</dbReference>
<gene>
    <name evidence="2" type="ORF">PAECIP111802_05484</name>
</gene>
<reference evidence="2 3" key="1">
    <citation type="submission" date="2021-06" db="EMBL/GenBank/DDBJ databases">
        <authorList>
            <person name="Criscuolo A."/>
        </authorList>
    </citation>
    <scope>NUCLEOTIDE SEQUENCE [LARGE SCALE GENOMIC DNA]</scope>
    <source>
        <strain evidence="3">CIP 111802</strain>
    </source>
</reference>
<comment type="caution">
    <text evidence="2">The sequence shown here is derived from an EMBL/GenBank/DDBJ whole genome shotgun (WGS) entry which is preliminary data.</text>
</comment>
<evidence type="ECO:0000256" key="1">
    <source>
        <dbReference type="SAM" id="Phobius"/>
    </source>
</evidence>
<keyword evidence="3" id="KW-1185">Reference proteome</keyword>
<proteinExistence type="predicted"/>
<feature type="transmembrane region" description="Helical" evidence="1">
    <location>
        <begin position="6"/>
        <end position="23"/>
    </location>
</feature>
<dbReference type="Proteomes" id="UP000730618">
    <property type="component" value="Unassembled WGS sequence"/>
</dbReference>
<evidence type="ECO:0000313" key="3">
    <source>
        <dbReference type="Proteomes" id="UP000730618"/>
    </source>
</evidence>